<keyword evidence="4 5" id="KW-0274">FAD</keyword>
<keyword evidence="3 5" id="KW-0285">Flavoprotein</keyword>
<dbReference type="PANTHER" id="PTHR11552">
    <property type="entry name" value="GLUCOSE-METHANOL-CHOLINE GMC OXIDOREDUCTASE"/>
    <property type="match status" value="1"/>
</dbReference>
<dbReference type="GO" id="GO:0050660">
    <property type="term" value="F:flavin adenine dinucleotide binding"/>
    <property type="evidence" value="ECO:0007669"/>
    <property type="project" value="InterPro"/>
</dbReference>
<comment type="caution">
    <text evidence="8">The sequence shown here is derived from an EMBL/GenBank/DDBJ whole genome shotgun (WGS) entry which is preliminary data.</text>
</comment>
<dbReference type="GO" id="GO:0016614">
    <property type="term" value="F:oxidoreductase activity, acting on CH-OH group of donors"/>
    <property type="evidence" value="ECO:0007669"/>
    <property type="project" value="InterPro"/>
</dbReference>
<name>A0A4R1F7W0_9GAMM</name>
<evidence type="ECO:0000256" key="1">
    <source>
        <dbReference type="ARBA" id="ARBA00001974"/>
    </source>
</evidence>
<dbReference type="PROSITE" id="PS00623">
    <property type="entry name" value="GMC_OXRED_1"/>
    <property type="match status" value="1"/>
</dbReference>
<evidence type="ECO:0000256" key="4">
    <source>
        <dbReference type="ARBA" id="ARBA00022827"/>
    </source>
</evidence>
<dbReference type="RefSeq" id="WP_207906930.1">
    <property type="nucleotide sequence ID" value="NZ_BAAAFU010000008.1"/>
</dbReference>
<dbReference type="PIRSF" id="PIRSF000137">
    <property type="entry name" value="Alcohol_oxidase"/>
    <property type="match status" value="1"/>
</dbReference>
<comment type="cofactor">
    <cofactor evidence="1">
        <name>FAD</name>
        <dbReference type="ChEBI" id="CHEBI:57692"/>
    </cofactor>
</comment>
<protein>
    <submittedName>
        <fullName evidence="8">Choline dehydrogenase</fullName>
    </submittedName>
</protein>
<comment type="similarity">
    <text evidence="2 5">Belongs to the GMC oxidoreductase family.</text>
</comment>
<evidence type="ECO:0000313" key="9">
    <source>
        <dbReference type="Proteomes" id="UP000294887"/>
    </source>
</evidence>
<dbReference type="PROSITE" id="PS00624">
    <property type="entry name" value="GMC_OXRED_2"/>
    <property type="match status" value="1"/>
</dbReference>
<reference evidence="8 9" key="1">
    <citation type="submission" date="2019-03" db="EMBL/GenBank/DDBJ databases">
        <title>Genomic Encyclopedia of Type Strains, Phase IV (KMG-IV): sequencing the most valuable type-strain genomes for metagenomic binning, comparative biology and taxonomic classification.</title>
        <authorList>
            <person name="Goeker M."/>
        </authorList>
    </citation>
    <scope>NUCLEOTIDE SEQUENCE [LARGE SCALE GENOMIC DNA]</scope>
    <source>
        <strain evidence="8 9">DSM 24830</strain>
    </source>
</reference>
<accession>A0A4R1F7W0</accession>
<dbReference type="InterPro" id="IPR036188">
    <property type="entry name" value="FAD/NAD-bd_sf"/>
</dbReference>
<keyword evidence="9" id="KW-1185">Reference proteome</keyword>
<dbReference type="Proteomes" id="UP000294887">
    <property type="component" value="Unassembled WGS sequence"/>
</dbReference>
<feature type="domain" description="Glucose-methanol-choline oxidoreductase N-terminal" evidence="6">
    <location>
        <begin position="84"/>
        <end position="107"/>
    </location>
</feature>
<proteinExistence type="inferred from homology"/>
<organism evidence="8 9">
    <name type="scientific">Cocleimonas flava</name>
    <dbReference type="NCBI Taxonomy" id="634765"/>
    <lineage>
        <taxon>Bacteria</taxon>
        <taxon>Pseudomonadati</taxon>
        <taxon>Pseudomonadota</taxon>
        <taxon>Gammaproteobacteria</taxon>
        <taxon>Thiotrichales</taxon>
        <taxon>Thiotrichaceae</taxon>
        <taxon>Cocleimonas</taxon>
    </lineage>
</organism>
<dbReference type="Gene3D" id="3.30.560.10">
    <property type="entry name" value="Glucose Oxidase, domain 3"/>
    <property type="match status" value="1"/>
</dbReference>
<evidence type="ECO:0000313" key="8">
    <source>
        <dbReference type="EMBL" id="TCJ88754.1"/>
    </source>
</evidence>
<dbReference type="Gene3D" id="3.50.50.60">
    <property type="entry name" value="FAD/NAD(P)-binding domain"/>
    <property type="match status" value="1"/>
</dbReference>
<dbReference type="SUPFAM" id="SSF51905">
    <property type="entry name" value="FAD/NAD(P)-binding domain"/>
    <property type="match status" value="1"/>
</dbReference>
<dbReference type="InterPro" id="IPR000172">
    <property type="entry name" value="GMC_OxRdtase_N"/>
</dbReference>
<dbReference type="PROSITE" id="PS51257">
    <property type="entry name" value="PROKAR_LIPOPROTEIN"/>
    <property type="match status" value="1"/>
</dbReference>
<feature type="domain" description="Glucose-methanol-choline oxidoreductase N-terminal" evidence="7">
    <location>
        <begin position="257"/>
        <end position="271"/>
    </location>
</feature>
<gene>
    <name evidence="8" type="ORF">EV695_0612</name>
</gene>
<dbReference type="InterPro" id="IPR007867">
    <property type="entry name" value="GMC_OxRtase_C"/>
</dbReference>
<sequence length="542" mass="59375">MTNIGKFDYIIAGGGAAGCVLANRLSADPDITVLLLEAGNDEKWIWTKIPVGYLYCINNPRTDWCFKTEPEAGLNGRSIIYARGKGLGGSTLINAMLYIRGQERDYNEWATLTGDSSWSWEHCLPVFKEVEDHWQGDSKKHSKGGEWRVEQQRLSWEVLDHYTTAAQQAGIPLSSDFNGGDNLGVSQFEVNQKKGTRWSSVRGFLDPIRSRPNLKIVTGALSDKLILDGKHVTGIEYTQGGEQFSASSRIETILSSGSIGSPTILQRSGIGDPKTLTELGIPVVHELPGVGSNLQDHLQLRTVFKVEGIKTLNQTANSLWGKAMMGLEYALYRRGPLTMAPSQLGLFAYSDESVETPDLEFHVQPLSLDKFGDPLHKFPAITASVLDLRPKSRGTVTISDRNPNSAPKIAPNYLSHEEDQIKATKALRLARKISEQPALAPYKPKEYVPGVSFQTDEELVHAAGDVGTTIFHPVGTCKMGKKDDPTAVTDSRLRVLGMTGLRVVDASIMPTITSGNTSSPTIMIAEKGSRIILEDRKKGLKD</sequence>
<dbReference type="Pfam" id="PF00732">
    <property type="entry name" value="GMC_oxred_N"/>
    <property type="match status" value="1"/>
</dbReference>
<dbReference type="EMBL" id="SMFQ01000002">
    <property type="protein sequence ID" value="TCJ88754.1"/>
    <property type="molecule type" value="Genomic_DNA"/>
</dbReference>
<evidence type="ECO:0000256" key="2">
    <source>
        <dbReference type="ARBA" id="ARBA00010790"/>
    </source>
</evidence>
<dbReference type="PANTHER" id="PTHR11552:SF147">
    <property type="entry name" value="CHOLINE DEHYDROGENASE, MITOCHONDRIAL"/>
    <property type="match status" value="1"/>
</dbReference>
<evidence type="ECO:0000256" key="3">
    <source>
        <dbReference type="ARBA" id="ARBA00022630"/>
    </source>
</evidence>
<dbReference type="InterPro" id="IPR012132">
    <property type="entry name" value="GMC_OxRdtase"/>
</dbReference>
<dbReference type="SUPFAM" id="SSF54373">
    <property type="entry name" value="FAD-linked reductases, C-terminal domain"/>
    <property type="match status" value="1"/>
</dbReference>
<evidence type="ECO:0000259" key="7">
    <source>
        <dbReference type="PROSITE" id="PS00624"/>
    </source>
</evidence>
<evidence type="ECO:0000256" key="5">
    <source>
        <dbReference type="RuleBase" id="RU003968"/>
    </source>
</evidence>
<dbReference type="Pfam" id="PF05199">
    <property type="entry name" value="GMC_oxred_C"/>
    <property type="match status" value="1"/>
</dbReference>
<evidence type="ECO:0000259" key="6">
    <source>
        <dbReference type="PROSITE" id="PS00623"/>
    </source>
</evidence>
<dbReference type="AlphaFoldDB" id="A0A4R1F7W0"/>